<evidence type="ECO:0008006" key="13">
    <source>
        <dbReference type="Google" id="ProtNLM"/>
    </source>
</evidence>
<accession>A0A9N9TQU6</accession>
<dbReference type="Proteomes" id="UP001153712">
    <property type="component" value="Chromosome 3"/>
</dbReference>
<feature type="binding site" description="axial binding residue" evidence="8">
    <location>
        <position position="442"/>
    </location>
    <ligand>
        <name>heme</name>
        <dbReference type="ChEBI" id="CHEBI:30413"/>
    </ligand>
    <ligandPart>
        <name>Fe</name>
        <dbReference type="ChEBI" id="CHEBI:18248"/>
    </ligandPart>
</feature>
<gene>
    <name evidence="11" type="ORF">PHYEVI_LOCUS6402</name>
</gene>
<name>A0A9N9TQU6_PHYSR</name>
<evidence type="ECO:0000256" key="3">
    <source>
        <dbReference type="ARBA" id="ARBA00022617"/>
    </source>
</evidence>
<dbReference type="EMBL" id="OU900096">
    <property type="protein sequence ID" value="CAG9860044.1"/>
    <property type="molecule type" value="Genomic_DNA"/>
</dbReference>
<evidence type="ECO:0000256" key="4">
    <source>
        <dbReference type="ARBA" id="ARBA00022723"/>
    </source>
</evidence>
<dbReference type="InterPro" id="IPR002401">
    <property type="entry name" value="Cyt_P450_E_grp-I"/>
</dbReference>
<keyword evidence="4 8" id="KW-0479">Metal-binding</keyword>
<feature type="signal peptide" evidence="10">
    <location>
        <begin position="1"/>
        <end position="16"/>
    </location>
</feature>
<dbReference type="InterPro" id="IPR017972">
    <property type="entry name" value="Cyt_P450_CS"/>
</dbReference>
<evidence type="ECO:0000256" key="9">
    <source>
        <dbReference type="RuleBase" id="RU000461"/>
    </source>
</evidence>
<dbReference type="PANTHER" id="PTHR24291">
    <property type="entry name" value="CYTOCHROME P450 FAMILY 4"/>
    <property type="match status" value="1"/>
</dbReference>
<protein>
    <recommendedName>
        <fullName evidence="13">Cytochrome P450</fullName>
    </recommendedName>
</protein>
<evidence type="ECO:0000313" key="12">
    <source>
        <dbReference type="Proteomes" id="UP001153712"/>
    </source>
</evidence>
<evidence type="ECO:0000256" key="2">
    <source>
        <dbReference type="ARBA" id="ARBA00010617"/>
    </source>
</evidence>
<keyword evidence="3 8" id="KW-0349">Heme</keyword>
<dbReference type="GO" id="GO:0005506">
    <property type="term" value="F:iron ion binding"/>
    <property type="evidence" value="ECO:0007669"/>
    <property type="project" value="InterPro"/>
</dbReference>
<dbReference type="InterPro" id="IPR001128">
    <property type="entry name" value="Cyt_P450"/>
</dbReference>
<dbReference type="AlphaFoldDB" id="A0A9N9TQU6"/>
<reference evidence="11" key="1">
    <citation type="submission" date="2022-01" db="EMBL/GenBank/DDBJ databases">
        <authorList>
            <person name="King R."/>
        </authorList>
    </citation>
    <scope>NUCLEOTIDE SEQUENCE</scope>
</reference>
<comment type="cofactor">
    <cofactor evidence="1 8">
        <name>heme</name>
        <dbReference type="ChEBI" id="CHEBI:30413"/>
    </cofactor>
</comment>
<dbReference type="GO" id="GO:0016705">
    <property type="term" value="F:oxidoreductase activity, acting on paired donors, with incorporation or reduction of molecular oxygen"/>
    <property type="evidence" value="ECO:0007669"/>
    <property type="project" value="InterPro"/>
</dbReference>
<evidence type="ECO:0000256" key="6">
    <source>
        <dbReference type="ARBA" id="ARBA00023004"/>
    </source>
</evidence>
<dbReference type="CDD" id="cd20628">
    <property type="entry name" value="CYP4"/>
    <property type="match status" value="1"/>
</dbReference>
<evidence type="ECO:0000256" key="7">
    <source>
        <dbReference type="ARBA" id="ARBA00023033"/>
    </source>
</evidence>
<feature type="chain" id="PRO_5040374073" description="Cytochrome P450" evidence="10">
    <location>
        <begin position="17"/>
        <end position="495"/>
    </location>
</feature>
<dbReference type="PRINTS" id="PR00385">
    <property type="entry name" value="P450"/>
</dbReference>
<dbReference type="InterPro" id="IPR036396">
    <property type="entry name" value="Cyt_P450_sf"/>
</dbReference>
<comment type="similarity">
    <text evidence="2 9">Belongs to the cytochrome P450 family.</text>
</comment>
<evidence type="ECO:0000256" key="8">
    <source>
        <dbReference type="PIRSR" id="PIRSR602401-1"/>
    </source>
</evidence>
<dbReference type="GO" id="GO:0020037">
    <property type="term" value="F:heme binding"/>
    <property type="evidence" value="ECO:0007669"/>
    <property type="project" value="InterPro"/>
</dbReference>
<dbReference type="GO" id="GO:0004497">
    <property type="term" value="F:monooxygenase activity"/>
    <property type="evidence" value="ECO:0007669"/>
    <property type="project" value="UniProtKB-KW"/>
</dbReference>
<dbReference type="Gene3D" id="1.10.630.10">
    <property type="entry name" value="Cytochrome P450"/>
    <property type="match status" value="1"/>
</dbReference>
<evidence type="ECO:0000256" key="5">
    <source>
        <dbReference type="ARBA" id="ARBA00023002"/>
    </source>
</evidence>
<organism evidence="11 12">
    <name type="scientific">Phyllotreta striolata</name>
    <name type="common">Striped flea beetle</name>
    <name type="synonym">Crioceris striolata</name>
    <dbReference type="NCBI Taxonomy" id="444603"/>
    <lineage>
        <taxon>Eukaryota</taxon>
        <taxon>Metazoa</taxon>
        <taxon>Ecdysozoa</taxon>
        <taxon>Arthropoda</taxon>
        <taxon>Hexapoda</taxon>
        <taxon>Insecta</taxon>
        <taxon>Pterygota</taxon>
        <taxon>Neoptera</taxon>
        <taxon>Endopterygota</taxon>
        <taxon>Coleoptera</taxon>
        <taxon>Polyphaga</taxon>
        <taxon>Cucujiformia</taxon>
        <taxon>Chrysomeloidea</taxon>
        <taxon>Chrysomelidae</taxon>
        <taxon>Galerucinae</taxon>
        <taxon>Alticini</taxon>
        <taxon>Phyllotreta</taxon>
    </lineage>
</organism>
<keyword evidence="7 9" id="KW-0503">Monooxygenase</keyword>
<dbReference type="PROSITE" id="PS00086">
    <property type="entry name" value="CYTOCHROME_P450"/>
    <property type="match status" value="1"/>
</dbReference>
<keyword evidence="10" id="KW-0732">Signal</keyword>
<dbReference type="OrthoDB" id="1470350at2759"/>
<keyword evidence="5 9" id="KW-0560">Oxidoreductase</keyword>
<dbReference type="SUPFAM" id="SSF48264">
    <property type="entry name" value="Cytochrome P450"/>
    <property type="match status" value="1"/>
</dbReference>
<evidence type="ECO:0000313" key="11">
    <source>
        <dbReference type="EMBL" id="CAG9860044.1"/>
    </source>
</evidence>
<evidence type="ECO:0000256" key="10">
    <source>
        <dbReference type="SAM" id="SignalP"/>
    </source>
</evidence>
<dbReference type="InterPro" id="IPR050196">
    <property type="entry name" value="Cytochrome_P450_Monoox"/>
</dbReference>
<sequence>MLVSFIIFVLLPFCYICYKKYEASQFMKNIPCAPGRNFLFGNLLSIKWGKKYSDLLDIHNKLLEKLGPIFKVYVLAYGESLVVADPKFVEYILSSQKLIDKSTYHAFLDSWIGTGLVTGGGAKWRRHRRLIAPSFHFSILRDFIDVFESVGDVFIKKLNKEVGKKSVNISPLVSLCTLDIICEATMGVKLNAQTEVSSDYINAVKTMCKIFISRLFFPIPKYLYWLTPNYYAERKAVKILHNYSDTVVRNKIKENSVVTAENYDGNDVDEKKKLAFLDHLLNINAKGEVLTTAELREEIDTVMFAGHDTVSATISFALYCLAQHPEIQEKVVEEQKAIFSDFKHGKVTLENINEMNYLELVIKECLRLYPPVPFLGRLFSEEVEWEGNVFPQGLNVMISIYAIHRNEEVFPDAEKFYPERFVESSKINSYNYLPFSIGPRNCIGQKFAMLELKTILSKVIRNFRIFPSEPNEKLKLIPNVVLESGNGICIRLEKR</sequence>
<keyword evidence="6 8" id="KW-0408">Iron</keyword>
<evidence type="ECO:0000256" key="1">
    <source>
        <dbReference type="ARBA" id="ARBA00001971"/>
    </source>
</evidence>
<dbReference type="PRINTS" id="PR00463">
    <property type="entry name" value="EP450I"/>
</dbReference>
<keyword evidence="12" id="KW-1185">Reference proteome</keyword>
<proteinExistence type="inferred from homology"/>
<dbReference type="PANTHER" id="PTHR24291:SF187">
    <property type="entry name" value="CYTOCHROME P450 4AE1-RELATED"/>
    <property type="match status" value="1"/>
</dbReference>
<dbReference type="Pfam" id="PF00067">
    <property type="entry name" value="p450"/>
    <property type="match status" value="1"/>
</dbReference>